<dbReference type="InterPro" id="IPR036770">
    <property type="entry name" value="Ankyrin_rpt-contain_sf"/>
</dbReference>
<dbReference type="InterPro" id="IPR001810">
    <property type="entry name" value="F-box_dom"/>
</dbReference>
<sequence>MPSLTSLPNELVVFILENLNSERDTASLCRVSRRLYEAVSPVLYKDAVDRHDMWPLAFAAFSGNARTMRKILAAGANPDWVFDEANMPRWVWSLLITADSDRVPQPPNTPFGLGQPSQNLPGFDGRPYAPPFGVRAAWSSSSSDMYDDDDLDEDDYEDHGPFGNLHVLGGWAGFPLDPGDYPTDADLDDMDDDMSDENPSDPGISSTDSSTLGSGDRPQNGAGRDHDSPASRFFTTLHVAAAMGNEEAVQVLLDHGASIDTGCRRLCGCKHAAGMLNNLESPQLDLRLPQWTPLHVAICHNRTETARLLLSRGASCMMEAPRASGVAEQYDSTALHHAAALGQAELVKYMVDNRHQTDLDVRDRRTLTPFYYAYANGRWDSTVPLLAQMGADINAEIKFYQPYCTITPLGEAVRLGNFADAQRLLDLGADHSRGFVATGAGHRKGLSPLHLGCMPSARPSGGAGKLFDDAGEAEQRVKIMEAFISKGSDIHSTDCYGDAPLIAAAQNRVLPSVRALIAAGADVNARNSLGRTVVMQAVLGPSNPLPGSLDDNSVSVPESMRVFSGILGALVTAGARIDDVDPKGNNILHLLLHSREPMLPPGIGLTEAIRLLLTYPGAKALLTARNEDGHMAFEVALRAEAHHTYDILLRPGVVQRALTAEDFRRMCDFIMDSAKILPHKDMEFLLDLDVDNKFLSNSAIFRDAVIKEAWSVVALIARRGIPPLDRQTCTELMWRALESRHWDLSHQLIELGADVNAVAGDGDLRTPLWQAIDALPKVSHSQVERLVQILVDKGANIHHSVDDSRVLTRATQKQLVPLVKLMLQNQPLRDDPRAVGGYYLHHALHHVSSGGCCDNPPTHPRIIYTLIHSGADLTEVDPDANYPLTTLLQVLCNLTTEAMPQDIRFFQYCDSIRDLFVPGVDINKPNNKGRSIVSYLDELLQTKAGQVWISPKLELVEDASGAKLLKFKPDMRLRRMPDDRPVTTIWDTRLG</sequence>
<dbReference type="AlphaFoldDB" id="A0AA38S3B1"/>
<reference evidence="6" key="1">
    <citation type="submission" date="2022-07" db="EMBL/GenBank/DDBJ databases">
        <title>Fungi with potential for degradation of polypropylene.</title>
        <authorList>
            <person name="Gostincar C."/>
        </authorList>
    </citation>
    <scope>NUCLEOTIDE SEQUENCE</scope>
    <source>
        <strain evidence="6">EXF-13287</strain>
    </source>
</reference>
<evidence type="ECO:0000259" key="5">
    <source>
        <dbReference type="PROSITE" id="PS50181"/>
    </source>
</evidence>
<feature type="domain" description="F-box" evidence="5">
    <location>
        <begin position="1"/>
        <end position="47"/>
    </location>
</feature>
<feature type="compositionally biased region" description="Low complexity" evidence="4">
    <location>
        <begin position="205"/>
        <end position="216"/>
    </location>
</feature>
<name>A0AA38S3B1_9PEZI</name>
<gene>
    <name evidence="6" type="ORF">NKR19_g3609</name>
</gene>
<dbReference type="Proteomes" id="UP001174691">
    <property type="component" value="Unassembled WGS sequence"/>
</dbReference>
<dbReference type="SMART" id="SM00248">
    <property type="entry name" value="ANK"/>
    <property type="match status" value="11"/>
</dbReference>
<evidence type="ECO:0000256" key="1">
    <source>
        <dbReference type="ARBA" id="ARBA00022737"/>
    </source>
</evidence>
<feature type="region of interest" description="Disordered" evidence="4">
    <location>
        <begin position="139"/>
        <end position="158"/>
    </location>
</feature>
<proteinExistence type="predicted"/>
<dbReference type="Pfam" id="PF12937">
    <property type="entry name" value="F-box-like"/>
    <property type="match status" value="1"/>
</dbReference>
<dbReference type="PROSITE" id="PS50088">
    <property type="entry name" value="ANK_REPEAT"/>
    <property type="match status" value="4"/>
</dbReference>
<dbReference type="SUPFAM" id="SSF48403">
    <property type="entry name" value="Ankyrin repeat"/>
    <property type="match status" value="3"/>
</dbReference>
<evidence type="ECO:0000313" key="6">
    <source>
        <dbReference type="EMBL" id="KAJ9158107.1"/>
    </source>
</evidence>
<dbReference type="PANTHER" id="PTHR24198:SF193">
    <property type="match status" value="1"/>
</dbReference>
<dbReference type="EMBL" id="JANBVN010000041">
    <property type="protein sequence ID" value="KAJ9158107.1"/>
    <property type="molecule type" value="Genomic_DNA"/>
</dbReference>
<dbReference type="PROSITE" id="PS50297">
    <property type="entry name" value="ANK_REP_REGION"/>
    <property type="match status" value="3"/>
</dbReference>
<organism evidence="6 7">
    <name type="scientific">Coniochaeta hoffmannii</name>
    <dbReference type="NCBI Taxonomy" id="91930"/>
    <lineage>
        <taxon>Eukaryota</taxon>
        <taxon>Fungi</taxon>
        <taxon>Dikarya</taxon>
        <taxon>Ascomycota</taxon>
        <taxon>Pezizomycotina</taxon>
        <taxon>Sordariomycetes</taxon>
        <taxon>Sordariomycetidae</taxon>
        <taxon>Coniochaetales</taxon>
        <taxon>Coniochaetaceae</taxon>
        <taxon>Coniochaeta</taxon>
    </lineage>
</organism>
<dbReference type="Pfam" id="PF00023">
    <property type="entry name" value="Ank"/>
    <property type="match status" value="1"/>
</dbReference>
<dbReference type="InterPro" id="IPR036047">
    <property type="entry name" value="F-box-like_dom_sf"/>
</dbReference>
<dbReference type="PROSITE" id="PS50181">
    <property type="entry name" value="FBOX"/>
    <property type="match status" value="1"/>
</dbReference>
<feature type="repeat" description="ANK" evidence="3">
    <location>
        <begin position="496"/>
        <end position="528"/>
    </location>
</feature>
<feature type="compositionally biased region" description="Acidic residues" evidence="4">
    <location>
        <begin position="145"/>
        <end position="157"/>
    </location>
</feature>
<feature type="repeat" description="ANK" evidence="3">
    <location>
        <begin position="232"/>
        <end position="264"/>
    </location>
</feature>
<dbReference type="SUPFAM" id="SSF81383">
    <property type="entry name" value="F-box domain"/>
    <property type="match status" value="1"/>
</dbReference>
<keyword evidence="7" id="KW-1185">Reference proteome</keyword>
<evidence type="ECO:0000256" key="3">
    <source>
        <dbReference type="PROSITE-ProRule" id="PRU00023"/>
    </source>
</evidence>
<accession>A0AA38S3B1</accession>
<evidence type="ECO:0000313" key="7">
    <source>
        <dbReference type="Proteomes" id="UP001174691"/>
    </source>
</evidence>
<evidence type="ECO:0000256" key="4">
    <source>
        <dbReference type="SAM" id="MobiDB-lite"/>
    </source>
</evidence>
<protein>
    <submittedName>
        <fullName evidence="6">Ankyrin</fullName>
    </submittedName>
</protein>
<keyword evidence="2 3" id="KW-0040">ANK repeat</keyword>
<comment type="caution">
    <text evidence="6">The sequence shown here is derived from an EMBL/GenBank/DDBJ whole genome shotgun (WGS) entry which is preliminary data.</text>
</comment>
<feature type="repeat" description="ANK" evidence="3">
    <location>
        <begin position="289"/>
        <end position="315"/>
    </location>
</feature>
<evidence type="ECO:0000256" key="2">
    <source>
        <dbReference type="ARBA" id="ARBA00023043"/>
    </source>
</evidence>
<dbReference type="Pfam" id="PF12796">
    <property type="entry name" value="Ank_2"/>
    <property type="match status" value="2"/>
</dbReference>
<dbReference type="InterPro" id="IPR002110">
    <property type="entry name" value="Ankyrin_rpt"/>
</dbReference>
<feature type="compositionally biased region" description="Acidic residues" evidence="4">
    <location>
        <begin position="183"/>
        <end position="199"/>
    </location>
</feature>
<keyword evidence="1" id="KW-0677">Repeat</keyword>
<dbReference type="Gene3D" id="1.25.40.20">
    <property type="entry name" value="Ankyrin repeat-containing domain"/>
    <property type="match status" value="2"/>
</dbReference>
<feature type="region of interest" description="Disordered" evidence="4">
    <location>
        <begin position="179"/>
        <end position="229"/>
    </location>
</feature>
<feature type="repeat" description="ANK" evidence="3">
    <location>
        <begin position="365"/>
        <end position="398"/>
    </location>
</feature>
<dbReference type="PANTHER" id="PTHR24198">
    <property type="entry name" value="ANKYRIN REPEAT AND PROTEIN KINASE DOMAIN-CONTAINING PROTEIN"/>
    <property type="match status" value="1"/>
</dbReference>